<protein>
    <submittedName>
        <fullName evidence="2">LysM domain-containing protein</fullName>
    </submittedName>
</protein>
<dbReference type="GO" id="GO:0006629">
    <property type="term" value="P:lipid metabolic process"/>
    <property type="evidence" value="ECO:0007669"/>
    <property type="project" value="InterPro"/>
</dbReference>
<feature type="compositionally biased region" description="Basic and acidic residues" evidence="1">
    <location>
        <begin position="515"/>
        <end position="539"/>
    </location>
</feature>
<comment type="caution">
    <text evidence="2">The sequence shown here is derived from an EMBL/GenBank/DDBJ whole genome shotgun (WGS) entry which is preliminary data.</text>
</comment>
<dbReference type="VEuPathDB" id="FungiDB:MAN_01236"/>
<feature type="non-terminal residue" evidence="2">
    <location>
        <position position="1"/>
    </location>
</feature>
<dbReference type="Gene3D" id="3.20.20.190">
    <property type="entry name" value="Phosphatidylinositol (PI) phosphodiesterase"/>
    <property type="match status" value="1"/>
</dbReference>
<evidence type="ECO:0000313" key="3">
    <source>
        <dbReference type="Proteomes" id="UP000031186"/>
    </source>
</evidence>
<dbReference type="AlphaFoldDB" id="A0A0B4FV93"/>
<accession>A0A0B4FV93</accession>
<feature type="region of interest" description="Disordered" evidence="1">
    <location>
        <begin position="510"/>
        <end position="539"/>
    </location>
</feature>
<dbReference type="Proteomes" id="UP000031186">
    <property type="component" value="Unassembled WGS sequence"/>
</dbReference>
<dbReference type="Gene3D" id="2.60.270.50">
    <property type="match status" value="1"/>
</dbReference>
<dbReference type="PANTHER" id="PTHR13593:SF113">
    <property type="entry name" value="SI:DKEY-266F7.9"/>
    <property type="match status" value="1"/>
</dbReference>
<proteinExistence type="predicted"/>
<dbReference type="InterPro" id="IPR051057">
    <property type="entry name" value="PI-PLC_domain"/>
</dbReference>
<name>A0A0B4FV93_METAF</name>
<dbReference type="InterPro" id="IPR017946">
    <property type="entry name" value="PLC-like_Pdiesterase_TIM-brl"/>
</dbReference>
<gene>
    <name evidence="2" type="ORF">MAN_01236</name>
</gene>
<reference evidence="2 3" key="1">
    <citation type="journal article" date="2014" name="Proc. Natl. Acad. Sci. U.S.A.">
        <title>Trajectory and genomic determinants of fungal-pathogen speciation and host adaptation.</title>
        <authorList>
            <person name="Hu X."/>
            <person name="Xiao G."/>
            <person name="Zheng P."/>
            <person name="Shang Y."/>
            <person name="Su Y."/>
            <person name="Zhang X."/>
            <person name="Liu X."/>
            <person name="Zhan S."/>
            <person name="St Leger R.J."/>
            <person name="Wang C."/>
        </authorList>
    </citation>
    <scope>NUCLEOTIDE SEQUENCE [LARGE SCALE GENOMIC DNA]</scope>
    <source>
        <strain evidence="2 3">ARSEF 549</strain>
    </source>
</reference>
<dbReference type="OrthoDB" id="1046782at2759"/>
<evidence type="ECO:0000256" key="1">
    <source>
        <dbReference type="SAM" id="MobiDB-lite"/>
    </source>
</evidence>
<dbReference type="EMBL" id="AZNF01000001">
    <property type="protein sequence ID" value="KID71637.1"/>
    <property type="molecule type" value="Genomic_DNA"/>
</dbReference>
<evidence type="ECO:0000313" key="2">
    <source>
        <dbReference type="EMBL" id="KID71637.1"/>
    </source>
</evidence>
<keyword evidence="3" id="KW-1185">Reference proteome</keyword>
<sequence length="539" mass="61229">MAAIVKAANAMLGLAATARDMSATNRTLDARDLETRQVLFQLERYNETHIGLINATPYRWLKTYNHSYQLWEWEKEWPEYIEPGKATSVSVKTSKHLMTDTAGEATYRIEGTSKPMSLQVRYLAGRQHTVAVQLLENLETIYSKRNTTYNLGFLPRSGGSGFILAGVEGDFISNDGPSTWMQAQLREIGHLPLREIVMPRSHHAGQWKSQDHFGWGSAFNTQTQQFTLYEQLDRGGIRVLDVRPGLKKGKFYEHHGSVVANIFHGVLGASLEEMVDMQNKFMADHPGEMYIWDIHDTDTRDGDRKFKPLDDEGREKLYDQLRRLNHRADVSNITDISRRPLNWFINSNVSRQGKSCLLVRVPTSWATMEHFPGRKEGFVTGDNLPLNSRWSNTNAYQTLVKDQVAGLIEARRSRSSELYNMDWLITQSGQGAVIPRISIITLAGVAWRTLYYQFWDALTDHMYPNWITMDAIHDNSLKAMAMTINRCLGVRKCGALGGKIIGMRKTTLESAPDGTYKKPDPEAQSRHKGEASKGQEFHT</sequence>
<dbReference type="GO" id="GO:0008081">
    <property type="term" value="F:phosphoric diester hydrolase activity"/>
    <property type="evidence" value="ECO:0007669"/>
    <property type="project" value="InterPro"/>
</dbReference>
<dbReference type="HOGENOM" id="CLU_031469_0_0_1"/>
<organism evidence="2 3">
    <name type="scientific">Metarhizium anisopliae (strain ARSEF 549)</name>
    <dbReference type="NCBI Taxonomy" id="3151832"/>
    <lineage>
        <taxon>Eukaryota</taxon>
        <taxon>Fungi</taxon>
        <taxon>Dikarya</taxon>
        <taxon>Ascomycota</taxon>
        <taxon>Pezizomycotina</taxon>
        <taxon>Sordariomycetes</taxon>
        <taxon>Hypocreomycetidae</taxon>
        <taxon>Hypocreales</taxon>
        <taxon>Clavicipitaceae</taxon>
        <taxon>Metarhizium</taxon>
    </lineage>
</organism>
<dbReference type="PANTHER" id="PTHR13593">
    <property type="match status" value="1"/>
</dbReference>
<dbReference type="SUPFAM" id="SSF51695">
    <property type="entry name" value="PLC-like phosphodiesterases"/>
    <property type="match status" value="1"/>
</dbReference>